<dbReference type="SUPFAM" id="SSF52540">
    <property type="entry name" value="P-loop containing nucleoside triphosphate hydrolases"/>
    <property type="match status" value="1"/>
</dbReference>
<gene>
    <name evidence="3" type="primary">pilT</name>
    <name evidence="3" type="ORF">SALB_01882</name>
</gene>
<dbReference type="InterPro" id="IPR006321">
    <property type="entry name" value="PilT/PilU"/>
</dbReference>
<dbReference type="PROSITE" id="PS00662">
    <property type="entry name" value="T2SP_E"/>
    <property type="match status" value="1"/>
</dbReference>
<dbReference type="SMART" id="SM00382">
    <property type="entry name" value="AAA"/>
    <property type="match status" value="1"/>
</dbReference>
<comment type="caution">
    <text evidence="3">The sequence shown here is derived from an EMBL/GenBank/DDBJ whole genome shotgun (WGS) entry which is preliminary data.</text>
</comment>
<dbReference type="AlphaFoldDB" id="A0A401QV58"/>
<comment type="similarity">
    <text evidence="1">Belongs to the GSP E family.</text>
</comment>
<dbReference type="GO" id="GO:0005524">
    <property type="term" value="F:ATP binding"/>
    <property type="evidence" value="ECO:0007669"/>
    <property type="project" value="InterPro"/>
</dbReference>
<dbReference type="InterPro" id="IPR050921">
    <property type="entry name" value="T4SS_GSP_E_ATPase"/>
</dbReference>
<dbReference type="PANTHER" id="PTHR30486">
    <property type="entry name" value="TWITCHING MOTILITY PROTEIN PILT"/>
    <property type="match status" value="1"/>
</dbReference>
<dbReference type="Proteomes" id="UP000288351">
    <property type="component" value="Unassembled WGS sequence"/>
</dbReference>
<dbReference type="Gene3D" id="3.30.450.90">
    <property type="match status" value="1"/>
</dbReference>
<name>A0A401QV58_STRNR</name>
<dbReference type="EMBL" id="BHXC01000006">
    <property type="protein sequence ID" value="GCB89208.1"/>
    <property type="molecule type" value="Genomic_DNA"/>
</dbReference>
<dbReference type="InterPro" id="IPR003593">
    <property type="entry name" value="AAA+_ATPase"/>
</dbReference>
<dbReference type="Gene3D" id="3.40.50.300">
    <property type="entry name" value="P-loop containing nucleotide triphosphate hydrolases"/>
    <property type="match status" value="1"/>
</dbReference>
<feature type="domain" description="Bacterial type II secretion system protein E" evidence="2">
    <location>
        <begin position="209"/>
        <end position="223"/>
    </location>
</feature>
<reference evidence="3 4" key="1">
    <citation type="journal article" date="2019" name="Microbiol. Resour. Announc.">
        <title>Draft Genome Sequence of the Most Traditional epsilon-Poly-l-Lysine Producer, Streptomyces albulus NBRC14147.</title>
        <authorList>
            <person name="Yamanaka K."/>
            <person name="Hamano Y."/>
        </authorList>
    </citation>
    <scope>NUCLEOTIDE SEQUENCE [LARGE SCALE GENOMIC DNA]</scope>
    <source>
        <strain evidence="3 4">NBRC 14147</strain>
    </source>
</reference>
<dbReference type="InterPro" id="IPR001482">
    <property type="entry name" value="T2SS/T4SS_dom"/>
</dbReference>
<dbReference type="InterPro" id="IPR027417">
    <property type="entry name" value="P-loop_NTPase"/>
</dbReference>
<dbReference type="Pfam" id="PF00437">
    <property type="entry name" value="T2SSE"/>
    <property type="match status" value="1"/>
</dbReference>
<dbReference type="CDD" id="cd01131">
    <property type="entry name" value="PilT"/>
    <property type="match status" value="1"/>
</dbReference>
<organism evidence="3 4">
    <name type="scientific">Streptomyces noursei</name>
    <name type="common">Streptomyces albulus</name>
    <dbReference type="NCBI Taxonomy" id="1971"/>
    <lineage>
        <taxon>Bacteria</taxon>
        <taxon>Bacillati</taxon>
        <taxon>Actinomycetota</taxon>
        <taxon>Actinomycetes</taxon>
        <taxon>Kitasatosporales</taxon>
        <taxon>Streptomycetaceae</taxon>
        <taxon>Streptomyces</taxon>
    </lineage>
</organism>
<sequence length="370" mass="40249">MSKHDTLEATMSGPSSTIIDHLLGELWERGGSDLLLTAGSAPFLRVDGALRPVEGAALTEPEVDRLVTGVLGEELTERFRREKQVDFAFSWGEKARLRGNAFVQRGASALALRIIPFDVPSSEQLGLPPVVIGWAGMPRGFVLVTGPTGSGKSTSLAALLDYVNTHRSVHILTIEDPIEYLHQHKRSAVNQREVGTDTDSFPAALRSALREDPDVLLLGEMRDPESISAALTIAETGHLVFATLHTNDTSQTLDRIVDVFPAEQQPQIRLQLAHTLVGILNQTLIPRTGGGRVAAFEVLVGTSAIRNLIREGKTRQIRNMISTGHRDGMRTLEASINALVAADTITYEEAVRHTAYPEDIQRPSVPVGRT</sequence>
<protein>
    <submittedName>
        <fullName evidence="3">Twitching motility protein PilT</fullName>
    </submittedName>
</protein>
<evidence type="ECO:0000256" key="1">
    <source>
        <dbReference type="ARBA" id="ARBA00006611"/>
    </source>
</evidence>
<proteinExistence type="inferred from homology"/>
<accession>A0A401QV58</accession>
<dbReference type="NCBIfam" id="TIGR01420">
    <property type="entry name" value="pilT_fam"/>
    <property type="match status" value="1"/>
</dbReference>
<dbReference type="RefSeq" id="WP_020929105.1">
    <property type="nucleotide sequence ID" value="NZ_BHXC01000006.1"/>
</dbReference>
<evidence type="ECO:0000259" key="2">
    <source>
        <dbReference type="PROSITE" id="PS00662"/>
    </source>
</evidence>
<evidence type="ECO:0000313" key="3">
    <source>
        <dbReference type="EMBL" id="GCB89208.1"/>
    </source>
</evidence>
<dbReference type="GO" id="GO:0016887">
    <property type="term" value="F:ATP hydrolysis activity"/>
    <property type="evidence" value="ECO:0007669"/>
    <property type="project" value="InterPro"/>
</dbReference>
<evidence type="ECO:0000313" key="4">
    <source>
        <dbReference type="Proteomes" id="UP000288351"/>
    </source>
</evidence>